<dbReference type="Proteomes" id="UP001172721">
    <property type="component" value="Unassembled WGS sequence"/>
</dbReference>
<evidence type="ECO:0000313" key="2">
    <source>
        <dbReference type="Proteomes" id="UP001172721"/>
    </source>
</evidence>
<dbReference type="RefSeq" id="WP_301164245.1">
    <property type="nucleotide sequence ID" value="NZ_JAUHTR010000001.1"/>
</dbReference>
<evidence type="ECO:0008006" key="3">
    <source>
        <dbReference type="Google" id="ProtNLM"/>
    </source>
</evidence>
<accession>A0ABT8HQY8</accession>
<sequence length="301" mass="34553">MEDPNKYAIIDTETGELIKELRSGDKIISKERSEAFKKKLEAEKQTELIKRDKRRFSFGKMEKMKEVSKELDSKKCGYILRLLPYMERSTGYLKRKDGKLMKSKTDLGNALGVKKVSSRNSIIEALKTASVLAQDENGFKLNPNVHINGATNGKELIKLFNTTLEKLSKDLKPAELGYIYKLLPYVHYGTNLICSDPFEKNPEKLFFLNQASIGKLLGLEHKEVKAFITKLRKIGVIAEALSERDTRNRKYYVNPYIFYRKKGFPDDTLKSMFKSSRYNPFKKGGEKVTFYTEIGGEKVTL</sequence>
<proteinExistence type="predicted"/>
<comment type="caution">
    <text evidence="1">The sequence shown here is derived from an EMBL/GenBank/DDBJ whole genome shotgun (WGS) entry which is preliminary data.</text>
</comment>
<name>A0ABT8HQY8_9BACL</name>
<reference evidence="1" key="1">
    <citation type="submission" date="2023-07" db="EMBL/GenBank/DDBJ databases">
        <title>Fictibacillus sp. isolated from freshwater pond.</title>
        <authorList>
            <person name="Kirdat K."/>
            <person name="Bhat A."/>
            <person name="Mourya A."/>
            <person name="Yadav A."/>
        </authorList>
    </citation>
    <scope>NUCLEOTIDE SEQUENCE</scope>
    <source>
        <strain evidence="1">NE201</strain>
    </source>
</reference>
<evidence type="ECO:0000313" key="1">
    <source>
        <dbReference type="EMBL" id="MDN4523184.1"/>
    </source>
</evidence>
<organism evidence="1 2">
    <name type="scientific">Fictibacillus fluitans</name>
    <dbReference type="NCBI Taxonomy" id="3058422"/>
    <lineage>
        <taxon>Bacteria</taxon>
        <taxon>Bacillati</taxon>
        <taxon>Bacillota</taxon>
        <taxon>Bacilli</taxon>
        <taxon>Bacillales</taxon>
        <taxon>Fictibacillaceae</taxon>
        <taxon>Fictibacillus</taxon>
    </lineage>
</organism>
<protein>
    <recommendedName>
        <fullName evidence="3">Plasmid replication protein RepL domain-containing protein</fullName>
    </recommendedName>
</protein>
<dbReference type="EMBL" id="JAUHTR010000001">
    <property type="protein sequence ID" value="MDN4523184.1"/>
    <property type="molecule type" value="Genomic_DNA"/>
</dbReference>
<keyword evidence="2" id="KW-1185">Reference proteome</keyword>
<gene>
    <name evidence="1" type="ORF">QYB97_01795</name>
</gene>